<feature type="domain" description="C2H2-type" evidence="14">
    <location>
        <begin position="721"/>
        <end position="748"/>
    </location>
</feature>
<evidence type="ECO:0000313" key="16">
    <source>
        <dbReference type="Proteomes" id="UP000515159"/>
    </source>
</evidence>
<evidence type="ECO:0000256" key="10">
    <source>
        <dbReference type="ARBA" id="ARBA00023163"/>
    </source>
</evidence>
<feature type="domain" description="KRAB" evidence="15">
    <location>
        <begin position="115"/>
        <end position="186"/>
    </location>
</feature>
<feature type="domain" description="C2H2-type" evidence="14">
    <location>
        <begin position="917"/>
        <end position="944"/>
    </location>
</feature>
<feature type="domain" description="C2H2-type" evidence="14">
    <location>
        <begin position="861"/>
        <end position="888"/>
    </location>
</feature>
<dbReference type="SMART" id="SM00349">
    <property type="entry name" value="KRAB"/>
    <property type="match status" value="2"/>
</dbReference>
<feature type="region of interest" description="Disordered" evidence="13">
    <location>
        <begin position="1"/>
        <end position="95"/>
    </location>
</feature>
<dbReference type="InterPro" id="IPR001909">
    <property type="entry name" value="KRAB"/>
</dbReference>
<feature type="domain" description="C2H2-type" evidence="14">
    <location>
        <begin position="777"/>
        <end position="804"/>
    </location>
</feature>
<dbReference type="AlphaFoldDB" id="A0A6P8SD71"/>
<feature type="compositionally biased region" description="Basic and acidic residues" evidence="13">
    <location>
        <begin position="16"/>
        <end position="31"/>
    </location>
</feature>
<feature type="domain" description="C2H2-type" evidence="14">
    <location>
        <begin position="973"/>
        <end position="1000"/>
    </location>
</feature>
<dbReference type="PANTHER" id="PTHR16515">
    <property type="entry name" value="PR DOMAIN ZINC FINGER PROTEIN"/>
    <property type="match status" value="1"/>
</dbReference>
<keyword evidence="16" id="KW-1185">Reference proteome</keyword>
<dbReference type="FunFam" id="3.30.160.60:FF:000358">
    <property type="entry name" value="zinc finger protein 24"/>
    <property type="match status" value="2"/>
</dbReference>
<dbReference type="GO" id="GO:0005634">
    <property type="term" value="C:nucleus"/>
    <property type="evidence" value="ECO:0007669"/>
    <property type="project" value="UniProtKB-SubCell"/>
</dbReference>
<protein>
    <submittedName>
        <fullName evidence="17">Oocyte zinc finger protein XlCOF7.1-like isoform X1</fullName>
    </submittedName>
</protein>
<dbReference type="CDD" id="cd07765">
    <property type="entry name" value="KRAB_A-box"/>
    <property type="match status" value="2"/>
</dbReference>
<feature type="domain" description="C2H2-type" evidence="14">
    <location>
        <begin position="1029"/>
        <end position="1056"/>
    </location>
</feature>
<dbReference type="PANTHER" id="PTHR16515:SF50">
    <property type="entry name" value="GASTRULA ZINC FINGER PROTEIN XLCGF57.1-LIKE"/>
    <property type="match status" value="1"/>
</dbReference>
<dbReference type="InterPro" id="IPR036051">
    <property type="entry name" value="KRAB_dom_sf"/>
</dbReference>
<feature type="domain" description="C2H2-type" evidence="14">
    <location>
        <begin position="1113"/>
        <end position="1140"/>
    </location>
</feature>
<evidence type="ECO:0000313" key="17">
    <source>
        <dbReference type="RefSeq" id="XP_033816254.1"/>
    </source>
</evidence>
<feature type="domain" description="C2H2-type" evidence="14">
    <location>
        <begin position="749"/>
        <end position="776"/>
    </location>
</feature>
<dbReference type="PROSITE" id="PS50157">
    <property type="entry name" value="ZINC_FINGER_C2H2_2"/>
    <property type="match status" value="17"/>
</dbReference>
<keyword evidence="6 12" id="KW-0863">Zinc-finger</keyword>
<feature type="compositionally biased region" description="Basic and acidic residues" evidence="13">
    <location>
        <begin position="72"/>
        <end position="81"/>
    </location>
</feature>
<sequence>MSALGSDQPDILIGMEQERFKTEPQESEERGNLPPTGTYEELQEAGSQGYTAKPTVEILKIEEDPDSDQLEGGEKDSDTKRGRLNLGPESIPTAAEFRGGNSREMSALVHDQASVTFKDVAAYFLEVEWDIVGEWQKELFKKVIEEIHDILIIQGCSIVNPDVIFKIKKKDEKYFAENFGWEGKENSNDPPDSLPVVTSVFSVSVKQEEDLPSTDHPESEMSEQTHPSVTSSQNVKPDILIRFEQEGFETEPQDFEERENLTTTGTCEELREACDEVWIEPRNEVQALVTFKDVAAYFLEVEWDILEECQKEHYKRIIEKIHDILLLRGYSIVNPDVIFKMKKEDEKYFTQHFEWEGKENPNGPTTSLPIVTSVFSLNIKQEEDLPFMDPPESEIAEDSYSPVTNRRSYTADRTVENLKIEEVLVGDQLEGGEEDTDTKSGLPVVTSVFSLSIKQEEDLPFVEPPESITGSSNVKPGILTHFKEEGTRIELQGSESKGNLINVGICEELQETDGFRNNRERTRMYSGQQRTEWKCRDPSRGSRDPLTDFEQGVGNITPSMVKVIAYKGKRTNTQERNCNHWPKLAPTGRLKDERHFKRSDLYLAEHDMQRFRSEVYDCQGIQKTSPSGDAGPCEKQFESSECDKLFSQKNKLQLCKMTQTRKSPFQDSECDKCFKKKTPLQVRQKTHMGEKPFKCSECDKCFRRKNDLKLHEMIHTGDKPFKCSECNKGFKRKNDLKLHQMTHTGDKPFQCSECDKCFTLKSNLQHHQMTHTREKPFKCSECGKCFKRKNDLKLHQMTHTGDKPFQCSECNKCFKRKNDLKLHQMTHTGDKPFKCSTCDKCFNLKSSLRHHRMTHTREKPFKCSECDKCFKRKNDLKLHQITHTGHKPFKCSECDKCFSRKTNLLPHIMIHTGESLFQCSECDKCFKKKSSLQFHQMTHTGEKPFKCSECDKCFKRKNDLKLHQMTHTGDRPFKCSECDTCLKRKNDLKLHQMIHRGEKPFKCSECNKCFKRERYLKKHQIIHSESKPFRCSECDKGFKRKNDLKLHQMTHTGDKPFKCPECDKWFSLRSNLRHHQASHMGDKPFKCSECDKCFKKKSFLHFHEMTHREEKPFKCSECDKCFKRKSLLQLHQMIHTKGKPFRCS</sequence>
<dbReference type="KEGG" id="gsh:117367623"/>
<dbReference type="InterPro" id="IPR036236">
    <property type="entry name" value="Znf_C2H2_sf"/>
</dbReference>
<evidence type="ECO:0000256" key="5">
    <source>
        <dbReference type="ARBA" id="ARBA00022737"/>
    </source>
</evidence>
<evidence type="ECO:0000259" key="15">
    <source>
        <dbReference type="PROSITE" id="PS50805"/>
    </source>
</evidence>
<evidence type="ECO:0000256" key="4">
    <source>
        <dbReference type="ARBA" id="ARBA00022723"/>
    </source>
</evidence>
<evidence type="ECO:0000256" key="3">
    <source>
        <dbReference type="ARBA" id="ARBA00006991"/>
    </source>
</evidence>
<dbReference type="InterPro" id="IPR013087">
    <property type="entry name" value="Znf_C2H2_type"/>
</dbReference>
<feature type="compositionally biased region" description="Polar residues" evidence="13">
    <location>
        <begin position="222"/>
        <end position="233"/>
    </location>
</feature>
<keyword evidence="7" id="KW-0862">Zinc</keyword>
<dbReference type="InParanoid" id="A0A6P8SD71"/>
<keyword evidence="10" id="KW-0804">Transcription</keyword>
<feature type="domain" description="C2H2-type" evidence="14">
    <location>
        <begin position="805"/>
        <end position="832"/>
    </location>
</feature>
<dbReference type="SUPFAM" id="SSF57667">
    <property type="entry name" value="beta-beta-alpha zinc fingers"/>
    <property type="match status" value="10"/>
</dbReference>
<dbReference type="FunFam" id="3.30.160.60:FF:002343">
    <property type="entry name" value="Zinc finger protein 33A"/>
    <property type="match status" value="7"/>
</dbReference>
<feature type="region of interest" description="Disordered" evidence="13">
    <location>
        <begin position="523"/>
        <end position="553"/>
    </location>
</feature>
<feature type="domain" description="C2H2-type" evidence="14">
    <location>
        <begin position="889"/>
        <end position="916"/>
    </location>
</feature>
<comment type="function">
    <text evidence="1">May be involved in transcriptional regulation.</text>
</comment>
<evidence type="ECO:0000256" key="9">
    <source>
        <dbReference type="ARBA" id="ARBA00023125"/>
    </source>
</evidence>
<keyword evidence="4" id="KW-0479">Metal-binding</keyword>
<dbReference type="Gene3D" id="3.30.160.60">
    <property type="entry name" value="Classic Zinc Finger"/>
    <property type="match status" value="17"/>
</dbReference>
<feature type="domain" description="KRAB" evidence="15">
    <location>
        <begin position="289"/>
        <end position="360"/>
    </location>
</feature>
<dbReference type="Gene3D" id="6.10.140.140">
    <property type="match status" value="2"/>
</dbReference>
<evidence type="ECO:0000256" key="12">
    <source>
        <dbReference type="PROSITE-ProRule" id="PRU00042"/>
    </source>
</evidence>
<feature type="domain" description="C2H2-type" evidence="14">
    <location>
        <begin position="693"/>
        <end position="720"/>
    </location>
</feature>
<dbReference type="FunFam" id="3.30.160.60:FF:001009">
    <property type="entry name" value="Zinc finger protein 26"/>
    <property type="match status" value="1"/>
</dbReference>
<feature type="domain" description="C2H2-type" evidence="14">
    <location>
        <begin position="833"/>
        <end position="860"/>
    </location>
</feature>
<gene>
    <name evidence="17" type="primary">LOC117367623</name>
</gene>
<dbReference type="GO" id="GO:0006355">
    <property type="term" value="P:regulation of DNA-templated transcription"/>
    <property type="evidence" value="ECO:0007669"/>
    <property type="project" value="InterPro"/>
</dbReference>
<keyword evidence="8" id="KW-0805">Transcription regulation</keyword>
<evidence type="ECO:0000256" key="13">
    <source>
        <dbReference type="SAM" id="MobiDB-lite"/>
    </source>
</evidence>
<evidence type="ECO:0000256" key="8">
    <source>
        <dbReference type="ARBA" id="ARBA00023015"/>
    </source>
</evidence>
<dbReference type="FunFam" id="3.30.160.60:FF:000446">
    <property type="entry name" value="Zinc finger protein"/>
    <property type="match status" value="1"/>
</dbReference>
<comment type="similarity">
    <text evidence="3">Belongs to the krueppel C2H2-type zinc-finger protein family.</text>
</comment>
<dbReference type="SMART" id="SM00355">
    <property type="entry name" value="ZnF_C2H2"/>
    <property type="match status" value="16"/>
</dbReference>
<feature type="compositionally biased region" description="Basic and acidic residues" evidence="13">
    <location>
        <begin position="531"/>
        <end position="546"/>
    </location>
</feature>
<organism evidence="16 17">
    <name type="scientific">Geotrypetes seraphini</name>
    <name type="common">Gaboon caecilian</name>
    <name type="synonym">Caecilia seraphini</name>
    <dbReference type="NCBI Taxonomy" id="260995"/>
    <lineage>
        <taxon>Eukaryota</taxon>
        <taxon>Metazoa</taxon>
        <taxon>Chordata</taxon>
        <taxon>Craniata</taxon>
        <taxon>Vertebrata</taxon>
        <taxon>Euteleostomi</taxon>
        <taxon>Amphibia</taxon>
        <taxon>Gymnophiona</taxon>
        <taxon>Geotrypetes</taxon>
    </lineage>
</organism>
<reference evidence="17" key="1">
    <citation type="submission" date="2025-08" db="UniProtKB">
        <authorList>
            <consortium name="RefSeq"/>
        </authorList>
    </citation>
    <scope>IDENTIFICATION</scope>
</reference>
<dbReference type="Pfam" id="PF01352">
    <property type="entry name" value="KRAB"/>
    <property type="match status" value="2"/>
</dbReference>
<dbReference type="GO" id="GO:0008270">
    <property type="term" value="F:zinc ion binding"/>
    <property type="evidence" value="ECO:0007669"/>
    <property type="project" value="UniProtKB-KW"/>
</dbReference>
<feature type="domain" description="C2H2-type" evidence="14">
    <location>
        <begin position="1057"/>
        <end position="1084"/>
    </location>
</feature>
<keyword evidence="5" id="KW-0677">Repeat</keyword>
<evidence type="ECO:0000256" key="1">
    <source>
        <dbReference type="ARBA" id="ARBA00003767"/>
    </source>
</evidence>
<keyword evidence="9" id="KW-0238">DNA-binding</keyword>
<feature type="domain" description="C2H2-type" evidence="14">
    <location>
        <begin position="665"/>
        <end position="692"/>
    </location>
</feature>
<dbReference type="FunFam" id="3.30.160.60:FF:001891">
    <property type="entry name" value="Zinc finger protein 527"/>
    <property type="match status" value="1"/>
</dbReference>
<comment type="subcellular location">
    <subcellularLocation>
        <location evidence="2">Nucleus</location>
    </subcellularLocation>
</comment>
<evidence type="ECO:0000256" key="11">
    <source>
        <dbReference type="ARBA" id="ARBA00023242"/>
    </source>
</evidence>
<dbReference type="Pfam" id="PF00096">
    <property type="entry name" value="zf-C2H2"/>
    <property type="match status" value="15"/>
</dbReference>
<dbReference type="PROSITE" id="PS50805">
    <property type="entry name" value="KRAB"/>
    <property type="match status" value="2"/>
</dbReference>
<accession>A0A6P8SD71</accession>
<dbReference type="GO" id="GO:0003677">
    <property type="term" value="F:DNA binding"/>
    <property type="evidence" value="ECO:0007669"/>
    <property type="project" value="UniProtKB-KW"/>
</dbReference>
<dbReference type="InterPro" id="IPR050331">
    <property type="entry name" value="Zinc_finger"/>
</dbReference>
<dbReference type="SUPFAM" id="SSF109640">
    <property type="entry name" value="KRAB domain (Kruppel-associated box)"/>
    <property type="match status" value="2"/>
</dbReference>
<dbReference type="RefSeq" id="XP_033816254.1">
    <property type="nucleotide sequence ID" value="XM_033960363.1"/>
</dbReference>
<dbReference type="PROSITE" id="PS00028">
    <property type="entry name" value="ZINC_FINGER_C2H2_1"/>
    <property type="match status" value="16"/>
</dbReference>
<dbReference type="FunFam" id="3.30.160.60:FF:000414">
    <property type="entry name" value="Zinc finger protein 398"/>
    <property type="match status" value="2"/>
</dbReference>
<dbReference type="GeneID" id="117367623"/>
<evidence type="ECO:0000256" key="7">
    <source>
        <dbReference type="ARBA" id="ARBA00022833"/>
    </source>
</evidence>
<evidence type="ECO:0000256" key="2">
    <source>
        <dbReference type="ARBA" id="ARBA00004123"/>
    </source>
</evidence>
<evidence type="ECO:0000259" key="14">
    <source>
        <dbReference type="PROSITE" id="PS50157"/>
    </source>
</evidence>
<proteinExistence type="inferred from homology"/>
<name>A0A6P8SD71_GEOSA</name>
<feature type="region of interest" description="Disordered" evidence="13">
    <location>
        <begin position="208"/>
        <end position="233"/>
    </location>
</feature>
<feature type="domain" description="C2H2-type" evidence="14">
    <location>
        <begin position="1001"/>
        <end position="1028"/>
    </location>
</feature>
<feature type="domain" description="C2H2-type" evidence="14">
    <location>
        <begin position="1085"/>
        <end position="1112"/>
    </location>
</feature>
<dbReference type="FunFam" id="3.30.160.60:FF:000739">
    <property type="entry name" value="Zgc:171418 protein"/>
    <property type="match status" value="2"/>
</dbReference>
<feature type="domain" description="C2H2-type" evidence="14">
    <location>
        <begin position="945"/>
        <end position="972"/>
    </location>
</feature>
<feature type="compositionally biased region" description="Basic and acidic residues" evidence="13">
    <location>
        <begin position="208"/>
        <end position="219"/>
    </location>
</feature>
<keyword evidence="11" id="KW-0539">Nucleus</keyword>
<dbReference type="Proteomes" id="UP000515159">
    <property type="component" value="Chromosome 10"/>
</dbReference>
<evidence type="ECO:0000256" key="6">
    <source>
        <dbReference type="ARBA" id="ARBA00022771"/>
    </source>
</evidence>